<keyword evidence="2 8" id="KW-0808">Transferase</keyword>
<evidence type="ECO:0000259" key="9">
    <source>
        <dbReference type="Pfam" id="PF01529"/>
    </source>
</evidence>
<accession>A0AAU9JF45</accession>
<dbReference type="InterPro" id="IPR039859">
    <property type="entry name" value="PFA4/ZDH16/20/ERF2-like"/>
</dbReference>
<dbReference type="GO" id="GO:0005794">
    <property type="term" value="C:Golgi apparatus"/>
    <property type="evidence" value="ECO:0007669"/>
    <property type="project" value="TreeGrafter"/>
</dbReference>
<feature type="transmembrane region" description="Helical" evidence="8">
    <location>
        <begin position="153"/>
        <end position="177"/>
    </location>
</feature>
<reference evidence="10" key="1">
    <citation type="submission" date="2021-09" db="EMBL/GenBank/DDBJ databases">
        <authorList>
            <consortium name="AG Swart"/>
            <person name="Singh M."/>
            <person name="Singh A."/>
            <person name="Seah K."/>
            <person name="Emmerich C."/>
        </authorList>
    </citation>
    <scope>NUCLEOTIDE SEQUENCE</scope>
    <source>
        <strain evidence="10">ATCC30299</strain>
    </source>
</reference>
<keyword evidence="11" id="KW-1185">Reference proteome</keyword>
<evidence type="ECO:0000256" key="8">
    <source>
        <dbReference type="RuleBase" id="RU079119"/>
    </source>
</evidence>
<feature type="transmembrane region" description="Helical" evidence="8">
    <location>
        <begin position="69"/>
        <end position="87"/>
    </location>
</feature>
<dbReference type="GO" id="GO:0019706">
    <property type="term" value="F:protein-cysteine S-palmitoyltransferase activity"/>
    <property type="evidence" value="ECO:0007669"/>
    <property type="project" value="UniProtKB-EC"/>
</dbReference>
<comment type="subcellular location">
    <subcellularLocation>
        <location evidence="1">Membrane</location>
        <topology evidence="1">Multi-pass membrane protein</topology>
    </subcellularLocation>
</comment>
<comment type="domain">
    <text evidence="8">The DHHC domain is required for palmitoyltransferase activity.</text>
</comment>
<dbReference type="PROSITE" id="PS50216">
    <property type="entry name" value="DHHC"/>
    <property type="match status" value="1"/>
</dbReference>
<proteinExistence type="inferred from homology"/>
<keyword evidence="6 8" id="KW-0012">Acyltransferase</keyword>
<dbReference type="EC" id="2.3.1.225" evidence="8"/>
<evidence type="ECO:0000313" key="10">
    <source>
        <dbReference type="EMBL" id="CAG9319376.1"/>
    </source>
</evidence>
<dbReference type="GO" id="GO:0005783">
    <property type="term" value="C:endoplasmic reticulum"/>
    <property type="evidence" value="ECO:0007669"/>
    <property type="project" value="TreeGrafter"/>
</dbReference>
<evidence type="ECO:0000313" key="11">
    <source>
        <dbReference type="Proteomes" id="UP001162131"/>
    </source>
</evidence>
<keyword evidence="4 8" id="KW-1133">Transmembrane helix</keyword>
<dbReference type="GO" id="GO:0016020">
    <property type="term" value="C:membrane"/>
    <property type="evidence" value="ECO:0007669"/>
    <property type="project" value="UniProtKB-SubCell"/>
</dbReference>
<dbReference type="InterPro" id="IPR001594">
    <property type="entry name" value="Palmitoyltrfase_DHHC"/>
</dbReference>
<sequence>MEEIGEVKFQKKSGISKLGKCIVWYSQGKITYTIGPDWMFNLCLLSIIISAMIFNVLVMAPMVDPTMQFIGFSAITWVLMSYLMTALKNPGIVVNDTQEEIELGKAENKSFCRVCHVMTAKGTEHCEDCGLCCEGYDHHCPLSGKCIGKGNIIWFYLFLASILGFFVYFMVWAFMAAKLQFERTARNN</sequence>
<organism evidence="10 11">
    <name type="scientific">Blepharisma stoltei</name>
    <dbReference type="NCBI Taxonomy" id="1481888"/>
    <lineage>
        <taxon>Eukaryota</taxon>
        <taxon>Sar</taxon>
        <taxon>Alveolata</taxon>
        <taxon>Ciliophora</taxon>
        <taxon>Postciliodesmatophora</taxon>
        <taxon>Heterotrichea</taxon>
        <taxon>Heterotrichida</taxon>
        <taxon>Blepharismidae</taxon>
        <taxon>Blepharisma</taxon>
    </lineage>
</organism>
<evidence type="ECO:0000256" key="6">
    <source>
        <dbReference type="ARBA" id="ARBA00023315"/>
    </source>
</evidence>
<dbReference type="PANTHER" id="PTHR22883">
    <property type="entry name" value="ZINC FINGER DHHC DOMAIN CONTAINING PROTEIN"/>
    <property type="match status" value="1"/>
</dbReference>
<evidence type="ECO:0000256" key="1">
    <source>
        <dbReference type="ARBA" id="ARBA00004141"/>
    </source>
</evidence>
<dbReference type="AlphaFoldDB" id="A0AAU9JF45"/>
<gene>
    <name evidence="10" type="ORF">BSTOLATCC_MIC23584</name>
</gene>
<dbReference type="EMBL" id="CAJZBQ010000022">
    <property type="protein sequence ID" value="CAG9319376.1"/>
    <property type="molecule type" value="Genomic_DNA"/>
</dbReference>
<evidence type="ECO:0000256" key="2">
    <source>
        <dbReference type="ARBA" id="ARBA00022679"/>
    </source>
</evidence>
<name>A0AAU9JF45_9CILI</name>
<evidence type="ECO:0000256" key="4">
    <source>
        <dbReference type="ARBA" id="ARBA00022989"/>
    </source>
</evidence>
<protein>
    <recommendedName>
        <fullName evidence="8">Palmitoyltransferase</fullName>
        <ecNumber evidence="8">2.3.1.225</ecNumber>
    </recommendedName>
</protein>
<keyword evidence="5 8" id="KW-0472">Membrane</keyword>
<dbReference type="Pfam" id="PF01529">
    <property type="entry name" value="DHHC"/>
    <property type="match status" value="1"/>
</dbReference>
<dbReference type="GO" id="GO:0006612">
    <property type="term" value="P:protein targeting to membrane"/>
    <property type="evidence" value="ECO:0007669"/>
    <property type="project" value="TreeGrafter"/>
</dbReference>
<comment type="caution">
    <text evidence="10">The sequence shown here is derived from an EMBL/GenBank/DDBJ whole genome shotgun (WGS) entry which is preliminary data.</text>
</comment>
<feature type="transmembrane region" description="Helical" evidence="8">
    <location>
        <begin position="38"/>
        <end position="57"/>
    </location>
</feature>
<evidence type="ECO:0000256" key="5">
    <source>
        <dbReference type="ARBA" id="ARBA00023136"/>
    </source>
</evidence>
<evidence type="ECO:0000256" key="7">
    <source>
        <dbReference type="ARBA" id="ARBA00038298"/>
    </source>
</evidence>
<comment type="similarity">
    <text evidence="7">Belongs to the DHHC palmitoyltransferase family. PFA5 subfamily.</text>
</comment>
<comment type="catalytic activity">
    <reaction evidence="8">
        <text>L-cysteinyl-[protein] + hexadecanoyl-CoA = S-hexadecanoyl-L-cysteinyl-[protein] + CoA</text>
        <dbReference type="Rhea" id="RHEA:36683"/>
        <dbReference type="Rhea" id="RHEA-COMP:10131"/>
        <dbReference type="Rhea" id="RHEA-COMP:11032"/>
        <dbReference type="ChEBI" id="CHEBI:29950"/>
        <dbReference type="ChEBI" id="CHEBI:57287"/>
        <dbReference type="ChEBI" id="CHEBI:57379"/>
        <dbReference type="ChEBI" id="CHEBI:74151"/>
        <dbReference type="EC" id="2.3.1.225"/>
    </reaction>
</comment>
<dbReference type="Proteomes" id="UP001162131">
    <property type="component" value="Unassembled WGS sequence"/>
</dbReference>
<evidence type="ECO:0000256" key="3">
    <source>
        <dbReference type="ARBA" id="ARBA00022692"/>
    </source>
</evidence>
<keyword evidence="3 8" id="KW-0812">Transmembrane</keyword>
<feature type="domain" description="Palmitoyltransferase DHHC" evidence="9">
    <location>
        <begin position="107"/>
        <end position="178"/>
    </location>
</feature>
<dbReference type="PANTHER" id="PTHR22883:SF23">
    <property type="entry name" value="PALMITOYLTRANSFERASE ZDHHC6"/>
    <property type="match status" value="1"/>
</dbReference>